<accession>A0ABR3WLP6</accession>
<evidence type="ECO:0000313" key="3">
    <source>
        <dbReference type="Proteomes" id="UP001583177"/>
    </source>
</evidence>
<sequence>MQLGESSANCGEGLDSIAIKAKYEKSMRGSISSTSHTITMKASLFFLSIIAAVAAAKITPAVDSKPNTTLVKKPTPTIVGRGEAKTTDVEE</sequence>
<dbReference type="EMBL" id="JAWRVE010000067">
    <property type="protein sequence ID" value="KAL1864571.1"/>
    <property type="molecule type" value="Genomic_DNA"/>
</dbReference>
<proteinExistence type="predicted"/>
<feature type="compositionally biased region" description="Basic and acidic residues" evidence="1">
    <location>
        <begin position="82"/>
        <end position="91"/>
    </location>
</feature>
<gene>
    <name evidence="2" type="ORF">Daus18300_007586</name>
</gene>
<evidence type="ECO:0000256" key="1">
    <source>
        <dbReference type="SAM" id="MobiDB-lite"/>
    </source>
</evidence>
<dbReference type="Proteomes" id="UP001583177">
    <property type="component" value="Unassembled WGS sequence"/>
</dbReference>
<evidence type="ECO:0000313" key="2">
    <source>
        <dbReference type="EMBL" id="KAL1864571.1"/>
    </source>
</evidence>
<feature type="region of interest" description="Disordered" evidence="1">
    <location>
        <begin position="65"/>
        <end position="91"/>
    </location>
</feature>
<protein>
    <submittedName>
        <fullName evidence="2">Uncharacterized protein</fullName>
    </submittedName>
</protein>
<keyword evidence="3" id="KW-1185">Reference proteome</keyword>
<comment type="caution">
    <text evidence="2">The sequence shown here is derived from an EMBL/GenBank/DDBJ whole genome shotgun (WGS) entry which is preliminary data.</text>
</comment>
<name>A0ABR3WLP6_9PEZI</name>
<organism evidence="2 3">
    <name type="scientific">Diaporthe australafricana</name>
    <dbReference type="NCBI Taxonomy" id="127596"/>
    <lineage>
        <taxon>Eukaryota</taxon>
        <taxon>Fungi</taxon>
        <taxon>Dikarya</taxon>
        <taxon>Ascomycota</taxon>
        <taxon>Pezizomycotina</taxon>
        <taxon>Sordariomycetes</taxon>
        <taxon>Sordariomycetidae</taxon>
        <taxon>Diaporthales</taxon>
        <taxon>Diaporthaceae</taxon>
        <taxon>Diaporthe</taxon>
    </lineage>
</organism>
<reference evidence="2 3" key="1">
    <citation type="journal article" date="2024" name="IMA Fungus">
        <title>IMA Genome - F19 : A genome assembly and annotation guide to empower mycologists, including annotated draft genome sequences of Ceratocystis pirilliformis, Diaporthe australafricana, Fusarium ophioides, Paecilomyces lecythidis, and Sporothrix stenoceras.</title>
        <authorList>
            <person name="Aylward J."/>
            <person name="Wilson A.M."/>
            <person name="Visagie C.M."/>
            <person name="Spraker J."/>
            <person name="Barnes I."/>
            <person name="Buitendag C."/>
            <person name="Ceriani C."/>
            <person name="Del Mar Angel L."/>
            <person name="du Plessis D."/>
            <person name="Fuchs T."/>
            <person name="Gasser K."/>
            <person name="Kramer D."/>
            <person name="Li W."/>
            <person name="Munsamy K."/>
            <person name="Piso A."/>
            <person name="Price J.L."/>
            <person name="Sonnekus B."/>
            <person name="Thomas C."/>
            <person name="van der Nest A."/>
            <person name="van Dijk A."/>
            <person name="van Heerden A."/>
            <person name="van Vuuren N."/>
            <person name="Yilmaz N."/>
            <person name="Duong T.A."/>
            <person name="van der Merwe N.A."/>
            <person name="Wingfield M.J."/>
            <person name="Wingfield B.D."/>
        </authorList>
    </citation>
    <scope>NUCLEOTIDE SEQUENCE [LARGE SCALE GENOMIC DNA]</scope>
    <source>
        <strain evidence="2 3">CMW 18300</strain>
    </source>
</reference>